<keyword evidence="1" id="KW-0812">Transmembrane</keyword>
<evidence type="ECO:0000313" key="3">
    <source>
        <dbReference type="RefSeq" id="XP_022289637.1"/>
    </source>
</evidence>
<dbReference type="KEGG" id="cvn:111101441"/>
<sequence length="252" mass="29036">MRKVNICPRNPTELERASEFLGCSSDEYGNNQYMCLSNAEKTSLFEFCYDGLMGMKEKGYCLEVSEGKLTTHSCVEFLFGCPNEPWKSHEFYKYPACQAINTRDKCYRLDPSCPTYTGYDKNNETIVEVSEIKDPNVVIYSVLGAMLVLLVTIIVYLLWERTKLKKDYRDRPGKHENAQLMEQREDGVLENTESDFISIHEEDVAGINVDEVQGFQEKIIIRSRRRNDTETSVESFVQEDDDELFSSASKAR</sequence>
<proteinExistence type="predicted"/>
<organism evidence="2 3">
    <name type="scientific">Crassostrea virginica</name>
    <name type="common">Eastern oyster</name>
    <dbReference type="NCBI Taxonomy" id="6565"/>
    <lineage>
        <taxon>Eukaryota</taxon>
        <taxon>Metazoa</taxon>
        <taxon>Spiralia</taxon>
        <taxon>Lophotrochozoa</taxon>
        <taxon>Mollusca</taxon>
        <taxon>Bivalvia</taxon>
        <taxon>Autobranchia</taxon>
        <taxon>Pteriomorphia</taxon>
        <taxon>Ostreida</taxon>
        <taxon>Ostreoidea</taxon>
        <taxon>Ostreidae</taxon>
        <taxon>Crassostrea</taxon>
    </lineage>
</organism>
<evidence type="ECO:0000313" key="2">
    <source>
        <dbReference type="Proteomes" id="UP000694844"/>
    </source>
</evidence>
<accession>A0A8B8ADT3</accession>
<evidence type="ECO:0000256" key="1">
    <source>
        <dbReference type="SAM" id="Phobius"/>
    </source>
</evidence>
<keyword evidence="2" id="KW-1185">Reference proteome</keyword>
<dbReference type="AlphaFoldDB" id="A0A8B8ADT3"/>
<keyword evidence="1" id="KW-1133">Transmembrane helix</keyword>
<dbReference type="Proteomes" id="UP000694844">
    <property type="component" value="Chromosome 6"/>
</dbReference>
<keyword evidence="1" id="KW-0472">Membrane</keyword>
<feature type="transmembrane region" description="Helical" evidence="1">
    <location>
        <begin position="137"/>
        <end position="159"/>
    </location>
</feature>
<dbReference type="RefSeq" id="XP_022289637.1">
    <property type="nucleotide sequence ID" value="XM_022433929.1"/>
</dbReference>
<name>A0A8B8ADT3_CRAVI</name>
<gene>
    <name evidence="3" type="primary">LOC111101441</name>
</gene>
<reference evidence="3" key="1">
    <citation type="submission" date="2025-08" db="UniProtKB">
        <authorList>
            <consortium name="RefSeq"/>
        </authorList>
    </citation>
    <scope>IDENTIFICATION</scope>
    <source>
        <tissue evidence="3">Whole sample</tissue>
    </source>
</reference>
<protein>
    <submittedName>
        <fullName evidence="3">Uncharacterized protein LOC111101441</fullName>
    </submittedName>
</protein>
<dbReference type="GeneID" id="111101441"/>